<dbReference type="AlphaFoldDB" id="B7PS99"/>
<dbReference type="EMBL" id="DS777452">
    <property type="protein sequence ID" value="EEC09471.1"/>
    <property type="molecule type" value="Genomic_DNA"/>
</dbReference>
<dbReference type="EMBL" id="ABJB011027729">
    <property type="status" value="NOT_ANNOTATED_CDS"/>
    <property type="molecule type" value="Genomic_DNA"/>
</dbReference>
<dbReference type="PaxDb" id="6945-B7PS99"/>
<accession>B7PS99</accession>
<organism>
    <name type="scientific">Ixodes scapularis</name>
    <name type="common">Black-legged tick</name>
    <name type="synonym">Deer tick</name>
    <dbReference type="NCBI Taxonomy" id="6945"/>
    <lineage>
        <taxon>Eukaryota</taxon>
        <taxon>Metazoa</taxon>
        <taxon>Ecdysozoa</taxon>
        <taxon>Arthropoda</taxon>
        <taxon>Chelicerata</taxon>
        <taxon>Arachnida</taxon>
        <taxon>Acari</taxon>
        <taxon>Parasitiformes</taxon>
        <taxon>Ixodida</taxon>
        <taxon>Ixodoidea</taxon>
        <taxon>Ixodidae</taxon>
        <taxon>Ixodinae</taxon>
        <taxon>Ixodes</taxon>
    </lineage>
</organism>
<reference evidence="1 3" key="1">
    <citation type="submission" date="2008-03" db="EMBL/GenBank/DDBJ databases">
        <title>Annotation of Ixodes scapularis.</title>
        <authorList>
            <consortium name="Ixodes scapularis Genome Project Consortium"/>
            <person name="Caler E."/>
            <person name="Hannick L.I."/>
            <person name="Bidwell S."/>
            <person name="Joardar V."/>
            <person name="Thiagarajan M."/>
            <person name="Amedeo P."/>
            <person name="Galinsky K.J."/>
            <person name="Schobel S."/>
            <person name="Inman J."/>
            <person name="Hostetler J."/>
            <person name="Miller J."/>
            <person name="Hammond M."/>
            <person name="Megy K."/>
            <person name="Lawson D."/>
            <person name="Kodira C."/>
            <person name="Sutton G."/>
            <person name="Meyer J."/>
            <person name="Hill C.A."/>
            <person name="Birren B."/>
            <person name="Nene V."/>
            <person name="Collins F."/>
            <person name="Alarcon-Chaidez F."/>
            <person name="Wikel S."/>
            <person name="Strausberg R."/>
        </authorList>
    </citation>
    <scope>NUCLEOTIDE SEQUENCE [LARGE SCALE GENOMIC DNA]</scope>
    <source>
        <strain evidence="3">Wikel</strain>
        <strain evidence="1">Wikel colony</strain>
    </source>
</reference>
<evidence type="ECO:0000313" key="1">
    <source>
        <dbReference type="EMBL" id="EEC09471.1"/>
    </source>
</evidence>
<proteinExistence type="predicted"/>
<dbReference type="VEuPathDB" id="VectorBase:ISCW019514"/>
<dbReference type="VEuPathDB" id="VectorBase:ISCI019514"/>
<evidence type="ECO:0000313" key="3">
    <source>
        <dbReference type="Proteomes" id="UP000001555"/>
    </source>
</evidence>
<dbReference type="InParanoid" id="B7PS99"/>
<name>B7PS99_IXOSC</name>
<dbReference type="HOGENOM" id="CLU_1847341_0_0_1"/>
<dbReference type="Proteomes" id="UP000001555">
    <property type="component" value="Unassembled WGS sequence"/>
</dbReference>
<protein>
    <submittedName>
        <fullName evidence="1 2">Uncharacterized protein</fullName>
    </submittedName>
</protein>
<dbReference type="EMBL" id="ABJB010965620">
    <property type="status" value="NOT_ANNOTATED_CDS"/>
    <property type="molecule type" value="Genomic_DNA"/>
</dbReference>
<dbReference type="EnsemblMetazoa" id="ISCW019514-RA">
    <property type="protein sequence ID" value="ISCW019514-PA"/>
    <property type="gene ID" value="ISCW019514"/>
</dbReference>
<sequence>MRLQDFQRVTWFVQVAPYTYTTDVWPRLGASNKGPSVFDRPVRQKGRTAYDQVCKLRVVPQTTDPECAVAYRRYKTSSDFKVAAFTGPQQLWQRMVKSYDDNMGDTPIVVYDMDLDDFLDRCATGTMSPLAEALCVGVF</sequence>
<dbReference type="EMBL" id="ABJB010616889">
    <property type="status" value="NOT_ANNOTATED_CDS"/>
    <property type="molecule type" value="Genomic_DNA"/>
</dbReference>
<dbReference type="EMBL" id="ABJB010230134">
    <property type="status" value="NOT_ANNOTATED_CDS"/>
    <property type="molecule type" value="Genomic_DNA"/>
</dbReference>
<keyword evidence="3" id="KW-1185">Reference proteome</keyword>
<evidence type="ECO:0000313" key="2">
    <source>
        <dbReference type="EnsemblMetazoa" id="ISCW019514-PA"/>
    </source>
</evidence>
<gene>
    <name evidence="1" type="ORF">IscW_ISCW019514</name>
</gene>
<reference evidence="2" key="2">
    <citation type="submission" date="2020-05" db="UniProtKB">
        <authorList>
            <consortium name="EnsemblMetazoa"/>
        </authorList>
    </citation>
    <scope>IDENTIFICATION</scope>
    <source>
        <strain evidence="2">wikel</strain>
    </source>
</reference>